<evidence type="ECO:0000256" key="2">
    <source>
        <dbReference type="ARBA" id="ARBA00009473"/>
    </source>
</evidence>
<dbReference type="EC" id="4.1.2.4" evidence="3 7"/>
<evidence type="ECO:0000256" key="6">
    <source>
        <dbReference type="ARBA" id="ARBA00048791"/>
    </source>
</evidence>
<evidence type="ECO:0000256" key="1">
    <source>
        <dbReference type="ARBA" id="ARBA00004816"/>
    </source>
</evidence>
<proteinExistence type="inferred from homology"/>
<dbReference type="Pfam" id="PF01791">
    <property type="entry name" value="DeoC"/>
    <property type="match status" value="1"/>
</dbReference>
<evidence type="ECO:0000256" key="3">
    <source>
        <dbReference type="ARBA" id="ARBA00012515"/>
    </source>
</evidence>
<dbReference type="Proteomes" id="UP001317259">
    <property type="component" value="Unassembled WGS sequence"/>
</dbReference>
<keyword evidence="4 8" id="KW-0456">Lyase</keyword>
<evidence type="ECO:0000256" key="5">
    <source>
        <dbReference type="ARBA" id="ARBA00023270"/>
    </source>
</evidence>
<dbReference type="GO" id="GO:0004139">
    <property type="term" value="F:deoxyribose-phosphate aldolase activity"/>
    <property type="evidence" value="ECO:0007669"/>
    <property type="project" value="UniProtKB-EC"/>
</dbReference>
<dbReference type="Gene3D" id="3.20.20.70">
    <property type="entry name" value="Aldolase class I"/>
    <property type="match status" value="1"/>
</dbReference>
<dbReference type="SUPFAM" id="SSF51569">
    <property type="entry name" value="Aldolase"/>
    <property type="match status" value="1"/>
</dbReference>
<sequence length="309" mass="32148">MTTSLADVAASGATLRAFLHGLPGVDRVGADQRAATLGTRSIKTTAKATAIDLAISMVDLTTLEGADTAGKVRAMCTKAVRPGGDAPRVAAVCVYPDLVAVAAEAVRGSGVKVASVATAFPSGRTSLEVKVSDTALAVAAGADEIDMVIDRGAFLSGDYLKVYEEIVAVKAACGAAHLKVILETGELATYDNVRRASWLAMLAGADFIKTSTGKVSPAATLPVTLVMLEAVRDFRAATGRQVGVKPAGGIRTTKDAVKYLVLVNETAGDDWLTPDWFRLGASSLLNDLLMQRQKLATGRYAGPDYFTLD</sequence>
<reference evidence="8 9" key="1">
    <citation type="submission" date="2022-04" db="EMBL/GenBank/DDBJ databases">
        <title>Genome draft of Actinomadura sp. ATCC 31491.</title>
        <authorList>
            <person name="Shi X."/>
            <person name="Du Y."/>
        </authorList>
    </citation>
    <scope>NUCLEOTIDE SEQUENCE [LARGE SCALE GENOMIC DNA]</scope>
    <source>
        <strain evidence="8 9">ATCC 31491</strain>
    </source>
</reference>
<name>A0ABT0FR77_9ACTN</name>
<evidence type="ECO:0000256" key="4">
    <source>
        <dbReference type="ARBA" id="ARBA00023239"/>
    </source>
</evidence>
<accession>A0ABT0FR77</accession>
<comment type="caution">
    <text evidence="8">The sequence shown here is derived from an EMBL/GenBank/DDBJ whole genome shotgun (WGS) entry which is preliminary data.</text>
</comment>
<dbReference type="InterPro" id="IPR011343">
    <property type="entry name" value="DeoC"/>
</dbReference>
<evidence type="ECO:0000313" key="8">
    <source>
        <dbReference type="EMBL" id="MCK2214839.1"/>
    </source>
</evidence>
<dbReference type="InterPro" id="IPR013785">
    <property type="entry name" value="Aldolase_TIM"/>
</dbReference>
<dbReference type="PANTHER" id="PTHR10889">
    <property type="entry name" value="DEOXYRIBOSE-PHOSPHATE ALDOLASE"/>
    <property type="match status" value="1"/>
</dbReference>
<comment type="catalytic activity">
    <reaction evidence="6">
        <text>2-deoxy-D-ribose 5-phosphate = D-glyceraldehyde 3-phosphate + acetaldehyde</text>
        <dbReference type="Rhea" id="RHEA:12821"/>
        <dbReference type="ChEBI" id="CHEBI:15343"/>
        <dbReference type="ChEBI" id="CHEBI:59776"/>
        <dbReference type="ChEBI" id="CHEBI:62877"/>
        <dbReference type="EC" id="4.1.2.4"/>
    </reaction>
</comment>
<dbReference type="PANTHER" id="PTHR10889:SF3">
    <property type="entry name" value="DEOXYRIBOSE-PHOSPHATE ALDOLASE"/>
    <property type="match status" value="1"/>
</dbReference>
<evidence type="ECO:0000313" key="9">
    <source>
        <dbReference type="Proteomes" id="UP001317259"/>
    </source>
</evidence>
<dbReference type="RefSeq" id="WP_242374277.1">
    <property type="nucleotide sequence ID" value="NZ_JAKRKC020000001.1"/>
</dbReference>
<protein>
    <recommendedName>
        <fullName evidence="3 7">Deoxyribose-phosphate aldolase</fullName>
        <ecNumber evidence="3 7">4.1.2.4</ecNumber>
    </recommendedName>
</protein>
<dbReference type="CDD" id="cd00959">
    <property type="entry name" value="DeoC"/>
    <property type="match status" value="1"/>
</dbReference>
<dbReference type="InterPro" id="IPR002915">
    <property type="entry name" value="DeoC/FbaB/LacD_aldolase"/>
</dbReference>
<evidence type="ECO:0000256" key="7">
    <source>
        <dbReference type="NCBIfam" id="TIGR00126"/>
    </source>
</evidence>
<gene>
    <name evidence="8" type="primary">deoC</name>
    <name evidence="8" type="ORF">MF672_013715</name>
</gene>
<dbReference type="EMBL" id="JAKRKC020000001">
    <property type="protein sequence ID" value="MCK2214839.1"/>
    <property type="molecule type" value="Genomic_DNA"/>
</dbReference>
<dbReference type="SMART" id="SM01133">
    <property type="entry name" value="DeoC"/>
    <property type="match status" value="1"/>
</dbReference>
<dbReference type="NCBIfam" id="TIGR00126">
    <property type="entry name" value="deoC"/>
    <property type="match status" value="1"/>
</dbReference>
<keyword evidence="9" id="KW-1185">Reference proteome</keyword>
<comment type="similarity">
    <text evidence="2">Belongs to the DeoC/FbaB aldolase family. DeoC type 2 subfamily.</text>
</comment>
<comment type="pathway">
    <text evidence="1">Carbohydrate degradation; 2-deoxy-D-ribose 1-phosphate degradation; D-glyceraldehyde 3-phosphate and acetaldehyde from 2-deoxy-alpha-D-ribose 1-phosphate: step 2/2.</text>
</comment>
<keyword evidence="5" id="KW-0704">Schiff base</keyword>
<organism evidence="8 9">
    <name type="scientific">Actinomadura luzonensis</name>
    <dbReference type="NCBI Taxonomy" id="2805427"/>
    <lineage>
        <taxon>Bacteria</taxon>
        <taxon>Bacillati</taxon>
        <taxon>Actinomycetota</taxon>
        <taxon>Actinomycetes</taxon>
        <taxon>Streptosporangiales</taxon>
        <taxon>Thermomonosporaceae</taxon>
        <taxon>Actinomadura</taxon>
    </lineage>
</organism>